<organism evidence="1 2">
    <name type="scientific">Candidatus Magnetaquiglobus chichijimensis</name>
    <dbReference type="NCBI Taxonomy" id="3141448"/>
    <lineage>
        <taxon>Bacteria</taxon>
        <taxon>Pseudomonadati</taxon>
        <taxon>Pseudomonadota</taxon>
        <taxon>Magnetococcia</taxon>
        <taxon>Magnetococcales</taxon>
        <taxon>Candidatus Magnetaquicoccaceae</taxon>
        <taxon>Candidatus Magnetaquiglobus</taxon>
    </lineage>
</organism>
<proteinExistence type="predicted"/>
<dbReference type="EMBL" id="BAAFGK010000005">
    <property type="protein sequence ID" value="GAB0058570.1"/>
    <property type="molecule type" value="Genomic_DNA"/>
</dbReference>
<reference evidence="1 2" key="1">
    <citation type="submission" date="2024-05" db="EMBL/GenBank/DDBJ databases">
        <authorList>
            <consortium name="Candidatus Magnetaquicoccaceae bacterium FCR-1 genome sequencing consortium"/>
            <person name="Shimoshige H."/>
            <person name="Shimamura S."/>
            <person name="Taoka A."/>
            <person name="Kobayashi H."/>
            <person name="Maekawa T."/>
        </authorList>
    </citation>
    <scope>NUCLEOTIDE SEQUENCE [LARGE SCALE GENOMIC DNA]</scope>
    <source>
        <strain evidence="1 2">FCR-1</strain>
    </source>
</reference>
<dbReference type="Proteomes" id="UP001628193">
    <property type="component" value="Unassembled WGS sequence"/>
</dbReference>
<gene>
    <name evidence="1" type="ORF">SIID45300_02921</name>
</gene>
<keyword evidence="2" id="KW-1185">Reference proteome</keyword>
<name>A0ABQ0CCJ1_9PROT</name>
<accession>A0ABQ0CCJ1</accession>
<reference evidence="1 2" key="2">
    <citation type="submission" date="2024-09" db="EMBL/GenBank/DDBJ databases">
        <title>Draft genome sequence of Candidatus Magnetaquicoccaceae bacterium FCR-1.</title>
        <authorList>
            <person name="Shimoshige H."/>
            <person name="Shimamura S."/>
            <person name="Taoka A."/>
            <person name="Kobayashi H."/>
            <person name="Maekawa T."/>
        </authorList>
    </citation>
    <scope>NUCLEOTIDE SEQUENCE [LARGE SCALE GENOMIC DNA]</scope>
    <source>
        <strain evidence="1 2">FCR-1</strain>
    </source>
</reference>
<evidence type="ECO:0000313" key="1">
    <source>
        <dbReference type="EMBL" id="GAB0058570.1"/>
    </source>
</evidence>
<sequence>MITNENTFTVLHADPEERERVLTDHYWAARDKILKLLLNYTLIESFKKFVKRQMPYPYVSPSMVRPRAATASREYTLHNTCLITLLDSPLPGNLRKHFRCREGNRVTRENIVDVAPDIPFLESYCDSHRDSSHPAFVNLLRMLLPLDYSLLIQNTAAPGDPVKKIELSNFHVRIERLTDNALRNLGIHLNYLERSLREKGDDFIETLEKKLYEYYHFYHNAGGRRAAAVHAAQLLLREKLPGTILVGSQQDRRLTLLTVHGKSQETSVEQFFLIKLSSAAVSELIDLGHEHRIDVRKKFLISIDDEHEGLVVLKAEYAHTEAARPTLGNQPRDSGQIHGDWLHLVRESIVPIVPHETTQIGYSFAYRS</sequence>
<protein>
    <submittedName>
        <fullName evidence="1">Uncharacterized protein</fullName>
    </submittedName>
</protein>
<evidence type="ECO:0000313" key="2">
    <source>
        <dbReference type="Proteomes" id="UP001628193"/>
    </source>
</evidence>
<dbReference type="RefSeq" id="WP_420906290.1">
    <property type="nucleotide sequence ID" value="NZ_BAAFGK010000005.1"/>
</dbReference>
<comment type="caution">
    <text evidence="1">The sequence shown here is derived from an EMBL/GenBank/DDBJ whole genome shotgun (WGS) entry which is preliminary data.</text>
</comment>